<evidence type="ECO:0000313" key="2">
    <source>
        <dbReference type="EMBL" id="PZO88740.1"/>
    </source>
</evidence>
<feature type="compositionally biased region" description="Polar residues" evidence="1">
    <location>
        <begin position="195"/>
        <end position="206"/>
    </location>
</feature>
<reference evidence="2 3" key="1">
    <citation type="submission" date="2017-08" db="EMBL/GenBank/DDBJ databases">
        <title>Infants hospitalized years apart are colonized by the same room-sourced microbial strains.</title>
        <authorList>
            <person name="Brooks B."/>
            <person name="Olm M.R."/>
            <person name="Firek B.A."/>
            <person name="Baker R."/>
            <person name="Thomas B.C."/>
            <person name="Morowitz M.J."/>
            <person name="Banfield J.F."/>
        </authorList>
    </citation>
    <scope>NUCLEOTIDE SEQUENCE [LARGE SCALE GENOMIC DNA]</scope>
    <source>
        <strain evidence="2">S2_018_000_R2_104</strain>
    </source>
</reference>
<comment type="caution">
    <text evidence="2">The sequence shown here is derived from an EMBL/GenBank/DDBJ whole genome shotgun (WGS) entry which is preliminary data.</text>
</comment>
<gene>
    <name evidence="2" type="ORF">DI626_01110</name>
</gene>
<dbReference type="AlphaFoldDB" id="A0A2W5A2H4"/>
<feature type="compositionally biased region" description="Pro residues" evidence="1">
    <location>
        <begin position="100"/>
        <end position="126"/>
    </location>
</feature>
<feature type="compositionally biased region" description="Low complexity" evidence="1">
    <location>
        <begin position="127"/>
        <end position="141"/>
    </location>
</feature>
<dbReference type="EMBL" id="QFNK01000009">
    <property type="protein sequence ID" value="PZO88740.1"/>
    <property type="molecule type" value="Genomic_DNA"/>
</dbReference>
<name>A0A2W5A2H4_9BACT</name>
<feature type="compositionally biased region" description="Low complexity" evidence="1">
    <location>
        <begin position="169"/>
        <end position="180"/>
    </location>
</feature>
<accession>A0A2W5A2H4</accession>
<proteinExistence type="predicted"/>
<evidence type="ECO:0000313" key="3">
    <source>
        <dbReference type="Proteomes" id="UP000249557"/>
    </source>
</evidence>
<dbReference type="Proteomes" id="UP000249557">
    <property type="component" value="Unassembled WGS sequence"/>
</dbReference>
<feature type="region of interest" description="Disordered" evidence="1">
    <location>
        <begin position="86"/>
        <end position="226"/>
    </location>
</feature>
<feature type="region of interest" description="Disordered" evidence="1">
    <location>
        <begin position="1"/>
        <end position="21"/>
    </location>
</feature>
<sequence length="727" mass="76643">MSSGSGITPAQPGGIKPSTPPAQAVQIVSLPEGLKNAARAMRVEGEVIALNKDGTVTVRTSEGNIDLSVKGRQPPQGARVEIDIPPANAQRQQAQMRTYPAPPQQSAPRPSPEQPPQQAAPPPAQQAPPAQAQPVQTRPAPVLSQPTPQPAPQTGGTAQPSVPAPATPPAQGQPQVQAPQTPAPQVPLPNGQLPPVTSTLPQTGQQDIGKAPLPLPTSYQPSAAAKTAGAMPAPNLAAGQSVRLAPYSPALAQSAIQQGIVPQSLTENIANTHIMRAAFQAGVIVSNAQSELQKTLVQTLRPGSATQTPQSSLLNNGIAQPSGKSPSILTPPVLQGNTQPQSILQTQSLLPTLTGMVGTSENAVTDNLAAPRLFQLDAKIIAIKSDVMMAPQLFGQEEGASTPATQTNAKGFDLFKPSAGQGSQTDARPSLLTAVVTGFTPQNMPLVSIRWPGGQMSQNFVLQYPAGNLSLGTQILLEPQGQPAMPAPGAPLPSTATGLSPLRPLWPMMSASPLWPALDDIYQTLMISSPQLAQMMARAIPSPSAPAQLGPAALLFIAAMRTGNLENWLGDKKIDTLLRLEKSSFLSRLSGDTASALQSGSDAQSSEWRSYPIPMLWQNEISKVMLHMRHEREAREENEEGGGARFVMDVSLTRMGEVQLDGLVRGKRLDLVVRTELPISHVMQDAMRKAYADALANTDVYGEIGFQSDVKGWMKIARRDDTVAVNI</sequence>
<organism evidence="2 3">
    <name type="scientific">Micavibrio aeruginosavorus</name>
    <dbReference type="NCBI Taxonomy" id="349221"/>
    <lineage>
        <taxon>Bacteria</taxon>
        <taxon>Pseudomonadati</taxon>
        <taxon>Bdellovibrionota</taxon>
        <taxon>Bdellovibrionia</taxon>
        <taxon>Bdellovibrionales</taxon>
        <taxon>Pseudobdellovibrionaceae</taxon>
        <taxon>Micavibrio</taxon>
    </lineage>
</organism>
<evidence type="ECO:0000256" key="1">
    <source>
        <dbReference type="SAM" id="MobiDB-lite"/>
    </source>
</evidence>
<protein>
    <submittedName>
        <fullName evidence="2">Uncharacterized protein</fullName>
    </submittedName>
</protein>